<dbReference type="SMART" id="SM00028">
    <property type="entry name" value="TPR"/>
    <property type="match status" value="5"/>
</dbReference>
<dbReference type="InterPro" id="IPR019734">
    <property type="entry name" value="TPR_rpt"/>
</dbReference>
<protein>
    <submittedName>
        <fullName evidence="3">Tetratricopeptide repeat-containing protein, CHAT domain-containing</fullName>
    </submittedName>
</protein>
<dbReference type="SUPFAM" id="SSF48452">
    <property type="entry name" value="TPR-like"/>
    <property type="match status" value="2"/>
</dbReference>
<feature type="repeat" description="TPR" evidence="1">
    <location>
        <begin position="160"/>
        <end position="193"/>
    </location>
</feature>
<dbReference type="InterPro" id="IPR011990">
    <property type="entry name" value="TPR-like_helical_dom_sf"/>
</dbReference>
<dbReference type="EMBL" id="CP061800">
    <property type="protein sequence ID" value="QTA84035.1"/>
    <property type="molecule type" value="Genomic_DNA"/>
</dbReference>
<dbReference type="RefSeq" id="WP_207680684.1">
    <property type="nucleotide sequence ID" value="NZ_CP061800.1"/>
</dbReference>
<proteinExistence type="predicted"/>
<dbReference type="Pfam" id="PF13424">
    <property type="entry name" value="TPR_12"/>
    <property type="match status" value="1"/>
</dbReference>
<feature type="domain" description="CHAT" evidence="2">
    <location>
        <begin position="512"/>
        <end position="779"/>
    </location>
</feature>
<dbReference type="PANTHER" id="PTHR10098:SF112">
    <property type="entry name" value="SLR0380 PROTEIN"/>
    <property type="match status" value="1"/>
</dbReference>
<gene>
    <name evidence="3" type="ORF">dnm_000270</name>
</gene>
<dbReference type="AlphaFoldDB" id="A0A975BEY0"/>
<feature type="repeat" description="TPR" evidence="1">
    <location>
        <begin position="120"/>
        <end position="153"/>
    </location>
</feature>
<dbReference type="Proteomes" id="UP000663722">
    <property type="component" value="Chromosome"/>
</dbReference>
<organism evidence="3 4">
    <name type="scientific">Desulfonema magnum</name>
    <dbReference type="NCBI Taxonomy" id="45655"/>
    <lineage>
        <taxon>Bacteria</taxon>
        <taxon>Pseudomonadati</taxon>
        <taxon>Thermodesulfobacteriota</taxon>
        <taxon>Desulfobacteria</taxon>
        <taxon>Desulfobacterales</taxon>
        <taxon>Desulfococcaceae</taxon>
        <taxon>Desulfonema</taxon>
    </lineage>
</organism>
<evidence type="ECO:0000313" key="3">
    <source>
        <dbReference type="EMBL" id="QTA84035.1"/>
    </source>
</evidence>
<reference evidence="3" key="1">
    <citation type="journal article" date="2021" name="Microb. Physiol.">
        <title>Proteogenomic Insights into the Physiology of Marine, Sulfate-Reducing, Filamentous Desulfonema limicola and Desulfonema magnum.</title>
        <authorList>
            <person name="Schnaars V."/>
            <person name="Wohlbrand L."/>
            <person name="Scheve S."/>
            <person name="Hinrichs C."/>
            <person name="Reinhardt R."/>
            <person name="Rabus R."/>
        </authorList>
    </citation>
    <scope>NUCLEOTIDE SEQUENCE</scope>
    <source>
        <strain evidence="3">4be13</strain>
    </source>
</reference>
<dbReference type="KEGG" id="dmm:dnm_000270"/>
<dbReference type="PANTHER" id="PTHR10098">
    <property type="entry name" value="RAPSYN-RELATED"/>
    <property type="match status" value="1"/>
</dbReference>
<dbReference type="PROSITE" id="PS50005">
    <property type="entry name" value="TPR"/>
    <property type="match status" value="2"/>
</dbReference>
<keyword evidence="1" id="KW-0802">TPR repeat</keyword>
<dbReference type="Pfam" id="PF12770">
    <property type="entry name" value="CHAT"/>
    <property type="match status" value="1"/>
</dbReference>
<sequence>MNKKRFSLILLLTIYFAFVCVFESSIAWANTVATQEISMPAQLIAKGKAFNKKGDFKRAALAWKQALSLLDTEKDSGIYTDTAVHLAGAYQGSGYHQKALNIFQQALPVAEKSNEKPRRAMFFTSFGDLYLTLGNIPEAIKYLEKGLDEARSAENPHVLAVALINIGNMLVVFGDYDQALAIYDESLESANSLKNGAELKSKILTNVVYVTFLSGRYEETAASLDYALTEIGKLDDSHNKAWDMISLNLTIQKIRASLTQPDSSVASLLSQTAWRALNDAKRIAADLQDIRTLSYACGYMGKLYEDEGRYPDAIKLTRRAIFFAQEGDFPQILYLWQWQLGRLLKAGGDTEEAIKVYGDAISTLNPIRRELFSGYRHRQNTFDENIKPVYLGLAALLLEQAESMPDKASREKKLRQARDTMELLKTAELQDFFEDECVTAMKKKVTTVNHTPPHTAVLYPITLPDKLVLLLTLPDGMKQMTVPAGYKNIKETVRQFRLKLQTRPSNTFLYESQQLYDWLIRPIESELAAREVDTLVVAPDGALRTIPFSTLHDGNRFLVEKYAMGLIPAISLTDPKPLKSEEIKILLSGVSEGVQDFSPLPSVTAELSDIREIMGGKIVLQDKEYTIDNLTEQFKNQEYAVVHLATHGVFGGTPEESFLLTYDDKLTMNRLEQLISIGRFREQQVELLTLSACQTAMGNERAALGLAGVAVKAGVRSAIATLWFVDDEATSLAVREFYRQIRKPGMSKAKALQNSQKKLISQLRYWHPAYWAPFLLIGNWL</sequence>
<dbReference type="InterPro" id="IPR024983">
    <property type="entry name" value="CHAT_dom"/>
</dbReference>
<name>A0A975BEY0_9BACT</name>
<evidence type="ECO:0000313" key="4">
    <source>
        <dbReference type="Proteomes" id="UP000663722"/>
    </source>
</evidence>
<keyword evidence="4" id="KW-1185">Reference proteome</keyword>
<dbReference type="Gene3D" id="1.25.40.10">
    <property type="entry name" value="Tetratricopeptide repeat domain"/>
    <property type="match status" value="2"/>
</dbReference>
<accession>A0A975BEY0</accession>
<evidence type="ECO:0000256" key="1">
    <source>
        <dbReference type="PROSITE-ProRule" id="PRU00339"/>
    </source>
</evidence>
<evidence type="ECO:0000259" key="2">
    <source>
        <dbReference type="Pfam" id="PF12770"/>
    </source>
</evidence>